<dbReference type="Pfam" id="PF23169">
    <property type="entry name" value="HalD"/>
    <property type="match status" value="1"/>
</dbReference>
<accession>A0A6J6L324</accession>
<dbReference type="AlphaFoldDB" id="A0A6J6L324"/>
<evidence type="ECO:0000259" key="1">
    <source>
        <dbReference type="PROSITE" id="PS51471"/>
    </source>
</evidence>
<reference evidence="2" key="1">
    <citation type="submission" date="2020-05" db="EMBL/GenBank/DDBJ databases">
        <authorList>
            <person name="Chiriac C."/>
            <person name="Salcher M."/>
            <person name="Ghai R."/>
            <person name="Kavagutti S V."/>
        </authorList>
    </citation>
    <scope>NUCLEOTIDE SEQUENCE</scope>
</reference>
<sequence>MDHPRLAFGRSALTAIPYDVFPENSALRSLYEWDPLLRFIQAALGIDALYRYADPMSALNVAAMHDGDELAWHFDQTDFVVSLALQKPETGGEFVCAPLVRSPDNENYELVASCLNDDEGAPIIVVPFEPGSLMLFEGRNSLHRVNKISGPIARHVALLGYDRLPEQHGSELLKTIRYGRTT</sequence>
<organism evidence="2">
    <name type="scientific">freshwater metagenome</name>
    <dbReference type="NCBI Taxonomy" id="449393"/>
    <lineage>
        <taxon>unclassified sequences</taxon>
        <taxon>metagenomes</taxon>
        <taxon>ecological metagenomes</taxon>
    </lineage>
</organism>
<name>A0A6J6L324_9ZZZZ</name>
<dbReference type="InterPro" id="IPR056470">
    <property type="entry name" value="BesD/HalB-like"/>
</dbReference>
<dbReference type="EMBL" id="CAEZWM010000057">
    <property type="protein sequence ID" value="CAB4654789.1"/>
    <property type="molecule type" value="Genomic_DNA"/>
</dbReference>
<feature type="domain" description="Fe2OG dioxygenase" evidence="1">
    <location>
        <begin position="52"/>
        <end position="182"/>
    </location>
</feature>
<evidence type="ECO:0000313" key="2">
    <source>
        <dbReference type="EMBL" id="CAB4654789.1"/>
    </source>
</evidence>
<dbReference type="InterPro" id="IPR005123">
    <property type="entry name" value="Oxoglu/Fe-dep_dioxygenase_dom"/>
</dbReference>
<dbReference type="PROSITE" id="PS51471">
    <property type="entry name" value="FE2OG_OXY"/>
    <property type="match status" value="1"/>
</dbReference>
<protein>
    <submittedName>
        <fullName evidence="2">Unannotated protein</fullName>
    </submittedName>
</protein>
<dbReference type="SUPFAM" id="SSF51197">
    <property type="entry name" value="Clavaminate synthase-like"/>
    <property type="match status" value="1"/>
</dbReference>
<proteinExistence type="predicted"/>
<gene>
    <name evidence="2" type="ORF">UFOPK2242_00612</name>
</gene>